<gene>
    <name evidence="3" type="ORF">METZ01_LOCUS29861</name>
</gene>
<evidence type="ECO:0000256" key="2">
    <source>
        <dbReference type="ARBA" id="ARBA00022801"/>
    </source>
</evidence>
<dbReference type="NCBIfam" id="TIGR00172">
    <property type="entry name" value="maf"/>
    <property type="match status" value="1"/>
</dbReference>
<dbReference type="PANTHER" id="PTHR43213">
    <property type="entry name" value="BIFUNCTIONAL DTTP/UTP PYROPHOSPHATASE/METHYLTRANSFERASE PROTEIN-RELATED"/>
    <property type="match status" value="1"/>
</dbReference>
<dbReference type="PIRSF" id="PIRSF006305">
    <property type="entry name" value="Maf"/>
    <property type="match status" value="1"/>
</dbReference>
<name>A0A381QG18_9ZZZZ</name>
<dbReference type="HAMAP" id="MF_00528">
    <property type="entry name" value="Maf"/>
    <property type="match status" value="1"/>
</dbReference>
<dbReference type="Gene3D" id="3.90.950.10">
    <property type="match status" value="1"/>
</dbReference>
<dbReference type="GO" id="GO:0047429">
    <property type="term" value="F:nucleoside triphosphate diphosphatase activity"/>
    <property type="evidence" value="ECO:0007669"/>
    <property type="project" value="InterPro"/>
</dbReference>
<reference evidence="3" key="1">
    <citation type="submission" date="2018-05" db="EMBL/GenBank/DDBJ databases">
        <authorList>
            <person name="Lanie J.A."/>
            <person name="Ng W.-L."/>
            <person name="Kazmierczak K.M."/>
            <person name="Andrzejewski T.M."/>
            <person name="Davidsen T.M."/>
            <person name="Wayne K.J."/>
            <person name="Tettelin H."/>
            <person name="Glass J.I."/>
            <person name="Rusch D."/>
            <person name="Podicherti R."/>
            <person name="Tsui H.-C.T."/>
            <person name="Winkler M.E."/>
        </authorList>
    </citation>
    <scope>NUCLEOTIDE SEQUENCE</scope>
</reference>
<dbReference type="EMBL" id="UINC01001299">
    <property type="protein sequence ID" value="SUZ77007.1"/>
    <property type="molecule type" value="Genomic_DNA"/>
</dbReference>
<comment type="cofactor">
    <cofactor evidence="1">
        <name>a divalent metal cation</name>
        <dbReference type="ChEBI" id="CHEBI:60240"/>
    </cofactor>
</comment>
<sequence>MSSSFVILASSSPRRENILKQIGIDFEIIPSNICEDAELNLGPRKFVQYWSEKKAKVISKKNKDKIVIGADTIVYLNEKILGKPKDKEESYKMLTNLSGKTHKVLTGVSIAYKEKNILRTFSQMTKVTVRDIPKNDILYYIDNYYTLDKAGSYGIQDWFSIWIKKIDGCYYNVMGLPLSKFYKNYLLVKKSIKK</sequence>
<proteinExistence type="inferred from homology"/>
<organism evidence="3">
    <name type="scientific">marine metagenome</name>
    <dbReference type="NCBI Taxonomy" id="408172"/>
    <lineage>
        <taxon>unclassified sequences</taxon>
        <taxon>metagenomes</taxon>
        <taxon>ecological metagenomes</taxon>
    </lineage>
</organism>
<keyword evidence="2" id="KW-0378">Hydrolase</keyword>
<dbReference type="CDD" id="cd00555">
    <property type="entry name" value="Maf"/>
    <property type="match status" value="1"/>
</dbReference>
<protein>
    <recommendedName>
        <fullName evidence="4">Septum formation protein Maf</fullName>
    </recommendedName>
</protein>
<dbReference type="InterPro" id="IPR003697">
    <property type="entry name" value="Maf-like"/>
</dbReference>
<dbReference type="Pfam" id="PF02545">
    <property type="entry name" value="Maf"/>
    <property type="match status" value="1"/>
</dbReference>
<evidence type="ECO:0000313" key="3">
    <source>
        <dbReference type="EMBL" id="SUZ77007.1"/>
    </source>
</evidence>
<dbReference type="PANTHER" id="PTHR43213:SF5">
    <property type="entry name" value="BIFUNCTIONAL DTTP_UTP PYROPHOSPHATASE_METHYLTRANSFERASE PROTEIN-RELATED"/>
    <property type="match status" value="1"/>
</dbReference>
<evidence type="ECO:0008006" key="4">
    <source>
        <dbReference type="Google" id="ProtNLM"/>
    </source>
</evidence>
<accession>A0A381QG18</accession>
<dbReference type="SUPFAM" id="SSF52972">
    <property type="entry name" value="ITPase-like"/>
    <property type="match status" value="1"/>
</dbReference>
<dbReference type="AlphaFoldDB" id="A0A381QG18"/>
<evidence type="ECO:0000256" key="1">
    <source>
        <dbReference type="ARBA" id="ARBA00001968"/>
    </source>
</evidence>
<dbReference type="InterPro" id="IPR029001">
    <property type="entry name" value="ITPase-like_fam"/>
</dbReference>